<dbReference type="CDD" id="cd00044">
    <property type="entry name" value="CysPc"/>
    <property type="match status" value="1"/>
</dbReference>
<feature type="region of interest" description="Disordered" evidence="7">
    <location>
        <begin position="637"/>
        <end position="999"/>
    </location>
</feature>
<dbReference type="InterPro" id="IPR001300">
    <property type="entry name" value="Peptidase_C2_calpain_cat"/>
</dbReference>
<feature type="active site" evidence="5 6">
    <location>
        <position position="232"/>
    </location>
</feature>
<dbReference type="AlphaFoldDB" id="A0A2U3DWD3"/>
<evidence type="ECO:0000259" key="8">
    <source>
        <dbReference type="PROSITE" id="PS50203"/>
    </source>
</evidence>
<dbReference type="GO" id="GO:0006508">
    <property type="term" value="P:proteolysis"/>
    <property type="evidence" value="ECO:0007669"/>
    <property type="project" value="UniProtKB-KW"/>
</dbReference>
<feature type="compositionally biased region" description="Acidic residues" evidence="7">
    <location>
        <begin position="986"/>
        <end position="995"/>
    </location>
</feature>
<feature type="compositionally biased region" description="Basic and acidic residues" evidence="7">
    <location>
        <begin position="1070"/>
        <end position="1084"/>
    </location>
</feature>
<dbReference type="PROSITE" id="PS50203">
    <property type="entry name" value="CALPAIN_CAT"/>
    <property type="match status" value="1"/>
</dbReference>
<evidence type="ECO:0000256" key="1">
    <source>
        <dbReference type="ARBA" id="ARBA00007623"/>
    </source>
</evidence>
<feature type="compositionally biased region" description="Polar residues" evidence="7">
    <location>
        <begin position="861"/>
        <end position="870"/>
    </location>
</feature>
<dbReference type="GO" id="GO:0004198">
    <property type="term" value="F:calcium-dependent cysteine-type endopeptidase activity"/>
    <property type="evidence" value="ECO:0007669"/>
    <property type="project" value="InterPro"/>
</dbReference>
<proteinExistence type="inferred from homology"/>
<feature type="region of interest" description="Disordered" evidence="7">
    <location>
        <begin position="102"/>
        <end position="133"/>
    </location>
</feature>
<feature type="compositionally biased region" description="Low complexity" evidence="7">
    <location>
        <begin position="22"/>
        <end position="32"/>
    </location>
</feature>
<feature type="compositionally biased region" description="Pro residues" evidence="7">
    <location>
        <begin position="50"/>
        <end position="60"/>
    </location>
</feature>
<dbReference type="PANTHER" id="PTHR10183">
    <property type="entry name" value="CALPAIN"/>
    <property type="match status" value="1"/>
</dbReference>
<dbReference type="InterPro" id="IPR038765">
    <property type="entry name" value="Papain-like_cys_pep_sf"/>
</dbReference>
<evidence type="ECO:0000256" key="5">
    <source>
        <dbReference type="PIRSR" id="PIRSR622684-1"/>
    </source>
</evidence>
<keyword evidence="3 6" id="KW-0378">Hydrolase</keyword>
<name>A0A2U3DWD3_PURLI</name>
<dbReference type="EMBL" id="LCWV01000024">
    <property type="protein sequence ID" value="PWI66568.1"/>
    <property type="molecule type" value="Genomic_DNA"/>
</dbReference>
<sequence>MSAILGPRIGRRRRSRSPPPRSVSIVSRSASISPPPFGRRGSRRIVPIRMAPPPSPPPSTRPQKKQQAPQEAIDEFWTKFTTKTPGKATRVIPQNRFVDRVTKKSAEGTTADGTSTSATASSSASGSNKTTTQTSFDDAAAMCRAKVAKIVKECRRVNKKYRDPHFDLESDLKLGRRDTLESLGNIRGARKPPGSDFCPRSAKRVTEIFDKPQFYIEGPTANDVRQGRDGDCWLMSALCTLSNKKGLIERLCVAHDQAVGVYGFVFHRDGEWISEIVDDFLYLTKSDYDESYTDRILFDECERVNPEEAYRRIYQSNSGSLYFAQCEHPQETWLPLLEKCYAKAHGDYAAIEGGFGGEGIEDLTGGVTSEIFTTDILDKEQFWSELLRVNQEFLFGCSTGVWGESTWGERKGIMERHSYSVQRAVEIDGKRLVRLKNPWGKGEWKGPWSDGSKEWTPEWLEKLGHRFGDDGDFWIAYEDLLRKYQAFERTRLFGEEWSVTQIWTTLNVPWMVNYHDTYFSLSISKPGPVVLVLSQLDDRYFRGLEGQYRFELGFRLHKTGHEDYIVRSQTPYRMRRSVNVELDLEAGDYDVRIKIDATRYEDLLPIERVVRDNAKDCREKLTRIGLAYDLAHGKGKVLETPEEKASRKAHEKKQKEKVRQKIKKDIQKSREEQHYLKKKQYERDVERQKKAQKQRKAKMAEMNAKRRDAGMDPRAGPPNVMPRQGMNGRGRGRRGGWSPGPFVNETSAEPTPDGTVTPANEETKQALPPADDAAKSAKEVQPVEAPKQEATNPPPQPAHEPHLVQEPMQEAPHQQHQPVQAPHLGQGPTQEALHPQHQPGPTQEAPHPQHQPAYGPRLAQGPTQDASRPRQQLVHRPQLAQGPRQNVPPQRTAARRINEPRSVSRPNEGMVRDGRARQLAPPRMDSECEFYEGPFDEEDCESESDPCFDDFDSLSELSERELDLQVDNIRRMENSRPPPPPREGQPPEEEPDEFERDPWNAVAVVGLRVYHKSESTLSSSEVPVEAGDDTPAQGESTDVQAKDTRAQEDIVKLKVVRPNPYATRDEIDEEEKKSKELDVDDSAKDATLVGGVTDRKKSIMGNNRKSS</sequence>
<gene>
    <name evidence="9" type="ORF">PCL_04981</name>
</gene>
<feature type="region of interest" description="Disordered" evidence="7">
    <location>
        <begin position="1060"/>
        <end position="1107"/>
    </location>
</feature>
<evidence type="ECO:0000256" key="4">
    <source>
        <dbReference type="ARBA" id="ARBA00022807"/>
    </source>
</evidence>
<feature type="region of interest" description="Disordered" evidence="7">
    <location>
        <begin position="1"/>
        <end position="71"/>
    </location>
</feature>
<evidence type="ECO:0000313" key="9">
    <source>
        <dbReference type="EMBL" id="PWI66568.1"/>
    </source>
</evidence>
<dbReference type="FunFam" id="3.90.70.10:FF:000072">
    <property type="entry name" value="Cysteine proteinase"/>
    <property type="match status" value="1"/>
</dbReference>
<dbReference type="InterPro" id="IPR022684">
    <property type="entry name" value="Calpain_cysteine_protease"/>
</dbReference>
<feature type="active site" evidence="5 6">
    <location>
        <position position="437"/>
    </location>
</feature>
<dbReference type="SMART" id="SM00230">
    <property type="entry name" value="CysPc"/>
    <property type="match status" value="1"/>
</dbReference>
<feature type="domain" description="Calpain catalytic" evidence="8">
    <location>
        <begin position="203"/>
        <end position="493"/>
    </location>
</feature>
<feature type="region of interest" description="Disordered" evidence="7">
    <location>
        <begin position="1013"/>
        <end position="1046"/>
    </location>
</feature>
<feature type="compositionally biased region" description="Low complexity" evidence="7">
    <location>
        <begin position="107"/>
        <end position="132"/>
    </location>
</feature>
<feature type="active site" evidence="5 6">
    <location>
        <position position="417"/>
    </location>
</feature>
<dbReference type="PRINTS" id="PR00704">
    <property type="entry name" value="CALPAIN"/>
</dbReference>
<reference evidence="9 10" key="1">
    <citation type="journal article" date="2016" name="Front. Microbiol.">
        <title>Genome and transcriptome sequences reveal the specific parasitism of the nematophagous Purpureocillium lilacinum 36-1.</title>
        <authorList>
            <person name="Xie J."/>
            <person name="Li S."/>
            <person name="Mo C."/>
            <person name="Xiao X."/>
            <person name="Peng D."/>
            <person name="Wang G."/>
            <person name="Xiao Y."/>
        </authorList>
    </citation>
    <scope>NUCLEOTIDE SEQUENCE [LARGE SCALE GENOMIC DNA]</scope>
    <source>
        <strain evidence="9 10">36-1</strain>
    </source>
</reference>
<feature type="compositionally biased region" description="Basic and acidic residues" evidence="7">
    <location>
        <begin position="637"/>
        <end position="689"/>
    </location>
</feature>
<feature type="compositionally biased region" description="Acidic residues" evidence="7">
    <location>
        <begin position="927"/>
        <end position="953"/>
    </location>
</feature>
<evidence type="ECO:0000256" key="2">
    <source>
        <dbReference type="ARBA" id="ARBA00022670"/>
    </source>
</evidence>
<protein>
    <recommendedName>
        <fullName evidence="8">Calpain catalytic domain-containing protein</fullName>
    </recommendedName>
</protein>
<dbReference type="SUPFAM" id="SSF54001">
    <property type="entry name" value="Cysteine proteinases"/>
    <property type="match status" value="1"/>
</dbReference>
<evidence type="ECO:0000256" key="6">
    <source>
        <dbReference type="PROSITE-ProRule" id="PRU00239"/>
    </source>
</evidence>
<accession>A0A2U3DWD3</accession>
<dbReference type="Pfam" id="PF00648">
    <property type="entry name" value="Peptidase_C2"/>
    <property type="match status" value="1"/>
</dbReference>
<evidence type="ECO:0000256" key="7">
    <source>
        <dbReference type="SAM" id="MobiDB-lite"/>
    </source>
</evidence>
<comment type="caution">
    <text evidence="9">The sequence shown here is derived from an EMBL/GenBank/DDBJ whole genome shotgun (WGS) entry which is preliminary data.</text>
</comment>
<keyword evidence="2 6" id="KW-0645">Protease</keyword>
<feature type="compositionally biased region" description="Basic and acidic residues" evidence="7">
    <location>
        <begin position="957"/>
        <end position="974"/>
    </location>
</feature>
<dbReference type="Gene3D" id="3.90.70.10">
    <property type="entry name" value="Cysteine proteinases"/>
    <property type="match status" value="1"/>
</dbReference>
<comment type="similarity">
    <text evidence="1">Belongs to the peptidase C2 family.</text>
</comment>
<evidence type="ECO:0000256" key="3">
    <source>
        <dbReference type="ARBA" id="ARBA00022801"/>
    </source>
</evidence>
<evidence type="ECO:0000313" key="10">
    <source>
        <dbReference type="Proteomes" id="UP000245956"/>
    </source>
</evidence>
<feature type="compositionally biased region" description="Low complexity" evidence="7">
    <location>
        <begin position="809"/>
        <end position="823"/>
    </location>
</feature>
<dbReference type="PANTHER" id="PTHR10183:SF379">
    <property type="entry name" value="CALPAIN-5"/>
    <property type="match status" value="1"/>
</dbReference>
<organism evidence="9 10">
    <name type="scientific">Purpureocillium lilacinum</name>
    <name type="common">Paecilomyces lilacinus</name>
    <dbReference type="NCBI Taxonomy" id="33203"/>
    <lineage>
        <taxon>Eukaryota</taxon>
        <taxon>Fungi</taxon>
        <taxon>Dikarya</taxon>
        <taxon>Ascomycota</taxon>
        <taxon>Pezizomycotina</taxon>
        <taxon>Sordariomycetes</taxon>
        <taxon>Hypocreomycetidae</taxon>
        <taxon>Hypocreales</taxon>
        <taxon>Ophiocordycipitaceae</taxon>
        <taxon>Purpureocillium</taxon>
    </lineage>
</organism>
<keyword evidence="4 6" id="KW-0788">Thiol protease</keyword>
<dbReference type="Proteomes" id="UP000245956">
    <property type="component" value="Unassembled WGS sequence"/>
</dbReference>